<name>A0ACA9NNZ7_9GLOM</name>
<comment type="caution">
    <text evidence="1">The sequence shown here is derived from an EMBL/GenBank/DDBJ whole genome shotgun (WGS) entry which is preliminary data.</text>
</comment>
<feature type="non-terminal residue" evidence="1">
    <location>
        <position position="116"/>
    </location>
</feature>
<organism evidence="1 2">
    <name type="scientific">Dentiscutata heterogama</name>
    <dbReference type="NCBI Taxonomy" id="1316150"/>
    <lineage>
        <taxon>Eukaryota</taxon>
        <taxon>Fungi</taxon>
        <taxon>Fungi incertae sedis</taxon>
        <taxon>Mucoromycota</taxon>
        <taxon>Glomeromycotina</taxon>
        <taxon>Glomeromycetes</taxon>
        <taxon>Diversisporales</taxon>
        <taxon>Gigasporaceae</taxon>
        <taxon>Dentiscutata</taxon>
    </lineage>
</organism>
<sequence>MSLVPPEVPSQKVPSKQSCYQEDLIEEVIDLYFALEAKDSNPNAEVPLESLIDGYLEALQLEELESVNRGCRYRNGTACEDWNRRVNKFKRSIQDDTKMTKDNRYENGACLEQAED</sequence>
<dbReference type="EMBL" id="CAJVPU010018639">
    <property type="protein sequence ID" value="CAG8667000.1"/>
    <property type="molecule type" value="Genomic_DNA"/>
</dbReference>
<accession>A0ACA9NNZ7</accession>
<proteinExistence type="predicted"/>
<protein>
    <submittedName>
        <fullName evidence="1">17203_t:CDS:1</fullName>
    </submittedName>
</protein>
<gene>
    <name evidence="1" type="ORF">DHETER_LOCUS10012</name>
</gene>
<evidence type="ECO:0000313" key="1">
    <source>
        <dbReference type="EMBL" id="CAG8667000.1"/>
    </source>
</evidence>
<reference evidence="1" key="1">
    <citation type="submission" date="2021-06" db="EMBL/GenBank/DDBJ databases">
        <authorList>
            <person name="Kallberg Y."/>
            <person name="Tangrot J."/>
            <person name="Rosling A."/>
        </authorList>
    </citation>
    <scope>NUCLEOTIDE SEQUENCE</scope>
    <source>
        <strain evidence="1">IL203A</strain>
    </source>
</reference>
<evidence type="ECO:0000313" key="2">
    <source>
        <dbReference type="Proteomes" id="UP000789702"/>
    </source>
</evidence>
<dbReference type="Proteomes" id="UP000789702">
    <property type="component" value="Unassembled WGS sequence"/>
</dbReference>
<keyword evidence="2" id="KW-1185">Reference proteome</keyword>